<dbReference type="InterPro" id="IPR019711">
    <property type="entry name" value="ATP_synth_F0_suH"/>
</dbReference>
<dbReference type="Proteomes" id="UP000030653">
    <property type="component" value="Unassembled WGS sequence"/>
</dbReference>
<gene>
    <name evidence="1" type="ORF">DACRYDRAFT_23176</name>
</gene>
<keyword evidence="2" id="KW-1185">Reference proteome</keyword>
<proteinExistence type="predicted"/>
<evidence type="ECO:0008006" key="3">
    <source>
        <dbReference type="Google" id="ProtNLM"/>
    </source>
</evidence>
<reference evidence="1 2" key="1">
    <citation type="journal article" date="2012" name="Science">
        <title>The Paleozoic origin of enzymatic lignin decomposition reconstructed from 31 fungal genomes.</title>
        <authorList>
            <person name="Floudas D."/>
            <person name="Binder M."/>
            <person name="Riley R."/>
            <person name="Barry K."/>
            <person name="Blanchette R.A."/>
            <person name="Henrissat B."/>
            <person name="Martinez A.T."/>
            <person name="Otillar R."/>
            <person name="Spatafora J.W."/>
            <person name="Yadav J.S."/>
            <person name="Aerts A."/>
            <person name="Benoit I."/>
            <person name="Boyd A."/>
            <person name="Carlson A."/>
            <person name="Copeland A."/>
            <person name="Coutinho P.M."/>
            <person name="de Vries R.P."/>
            <person name="Ferreira P."/>
            <person name="Findley K."/>
            <person name="Foster B."/>
            <person name="Gaskell J."/>
            <person name="Glotzer D."/>
            <person name="Gorecki P."/>
            <person name="Heitman J."/>
            <person name="Hesse C."/>
            <person name="Hori C."/>
            <person name="Igarashi K."/>
            <person name="Jurgens J.A."/>
            <person name="Kallen N."/>
            <person name="Kersten P."/>
            <person name="Kohler A."/>
            <person name="Kuees U."/>
            <person name="Kumar T.K.A."/>
            <person name="Kuo A."/>
            <person name="LaButti K."/>
            <person name="Larrondo L.F."/>
            <person name="Lindquist E."/>
            <person name="Ling A."/>
            <person name="Lombard V."/>
            <person name="Lucas S."/>
            <person name="Lundell T."/>
            <person name="Martin R."/>
            <person name="McLaughlin D.J."/>
            <person name="Morgenstern I."/>
            <person name="Morin E."/>
            <person name="Murat C."/>
            <person name="Nagy L.G."/>
            <person name="Nolan M."/>
            <person name="Ohm R.A."/>
            <person name="Patyshakuliyeva A."/>
            <person name="Rokas A."/>
            <person name="Ruiz-Duenas F.J."/>
            <person name="Sabat G."/>
            <person name="Salamov A."/>
            <person name="Samejima M."/>
            <person name="Schmutz J."/>
            <person name="Slot J.C."/>
            <person name="St John F."/>
            <person name="Stenlid J."/>
            <person name="Sun H."/>
            <person name="Sun S."/>
            <person name="Syed K."/>
            <person name="Tsang A."/>
            <person name="Wiebenga A."/>
            <person name="Young D."/>
            <person name="Pisabarro A."/>
            <person name="Eastwood D.C."/>
            <person name="Martin F."/>
            <person name="Cullen D."/>
            <person name="Grigoriev I.V."/>
            <person name="Hibbett D.S."/>
        </authorList>
    </citation>
    <scope>NUCLEOTIDE SEQUENCE [LARGE SCALE GENOMIC DNA]</scope>
    <source>
        <strain evidence="1 2">DJM-731 SS1</strain>
    </source>
</reference>
<evidence type="ECO:0000313" key="1">
    <source>
        <dbReference type="EMBL" id="EJU00190.1"/>
    </source>
</evidence>
<organism evidence="1 2">
    <name type="scientific">Dacryopinax primogenitus (strain DJM 731)</name>
    <name type="common">Brown rot fungus</name>
    <dbReference type="NCBI Taxonomy" id="1858805"/>
    <lineage>
        <taxon>Eukaryota</taxon>
        <taxon>Fungi</taxon>
        <taxon>Dikarya</taxon>
        <taxon>Basidiomycota</taxon>
        <taxon>Agaricomycotina</taxon>
        <taxon>Dacrymycetes</taxon>
        <taxon>Dacrymycetales</taxon>
        <taxon>Dacrymycetaceae</taxon>
        <taxon>Dacryopinax</taxon>
    </lineage>
</organism>
<protein>
    <recommendedName>
        <fullName evidence="3">ATP synthase complex subunit H-domain-containing protein</fullName>
    </recommendedName>
</protein>
<dbReference type="HOGENOM" id="CLU_122989_2_0_1"/>
<dbReference type="Pfam" id="PF10775">
    <property type="entry name" value="ATP_sub_h"/>
    <property type="match status" value="1"/>
</dbReference>
<dbReference type="PANTHER" id="PTHR28207">
    <property type="entry name" value="ATP SYNTHASE SUBUNIT H, MITOCHONDRIAL"/>
    <property type="match status" value="1"/>
</dbReference>
<evidence type="ECO:0000313" key="2">
    <source>
        <dbReference type="Proteomes" id="UP000030653"/>
    </source>
</evidence>
<sequence>MASLARIVRTAVPRSTRAFSAATVARKDIVQDLYLAQLKSYKPKPQVQDAHVGIVREYKAPAVAAATALPSDLASELATYDASQPDLADAVPVKTSAHVDAQHGGPMTAEEFLEMLEADPVEVAHH</sequence>
<dbReference type="PANTHER" id="PTHR28207:SF1">
    <property type="entry name" value="ATP SYNTHASE SUBUNIT H, MITOCHONDRIAL"/>
    <property type="match status" value="1"/>
</dbReference>
<dbReference type="OMA" id="GHVQKFT"/>
<name>M5FWY5_DACPD</name>
<dbReference type="EMBL" id="JH795867">
    <property type="protein sequence ID" value="EJU00190.1"/>
    <property type="molecule type" value="Genomic_DNA"/>
</dbReference>
<dbReference type="AlphaFoldDB" id="M5FWY5"/>
<dbReference type="GO" id="GO:0046933">
    <property type="term" value="F:proton-transporting ATP synthase activity, rotational mechanism"/>
    <property type="evidence" value="ECO:0007669"/>
    <property type="project" value="TreeGrafter"/>
</dbReference>
<dbReference type="STRING" id="1858805.M5FWY5"/>
<accession>M5FWY5</accession>
<dbReference type="GeneID" id="63688202"/>
<dbReference type="OrthoDB" id="274752at2759"/>
<dbReference type="RefSeq" id="XP_040627087.1">
    <property type="nucleotide sequence ID" value="XM_040773140.1"/>
</dbReference>